<accession>A0ACC2V265</accession>
<keyword evidence="2" id="KW-1185">Reference proteome</keyword>
<protein>
    <submittedName>
        <fullName evidence="1">Uncharacterized protein</fullName>
    </submittedName>
</protein>
<proteinExistence type="predicted"/>
<gene>
    <name evidence="1" type="ORF">QFC20_007126</name>
</gene>
<reference evidence="1" key="1">
    <citation type="submission" date="2023-04" db="EMBL/GenBank/DDBJ databases">
        <title>Draft Genome sequencing of Naganishia species isolated from polar environments using Oxford Nanopore Technology.</title>
        <authorList>
            <person name="Leo P."/>
            <person name="Venkateswaran K."/>
        </authorList>
    </citation>
    <scope>NUCLEOTIDE SEQUENCE</scope>
    <source>
        <strain evidence="1">MNA-CCFEE 5262</strain>
    </source>
</reference>
<dbReference type="EMBL" id="JASBWS010000155">
    <property type="protein sequence ID" value="KAJ9093444.1"/>
    <property type="molecule type" value="Genomic_DNA"/>
</dbReference>
<evidence type="ECO:0000313" key="2">
    <source>
        <dbReference type="Proteomes" id="UP001230649"/>
    </source>
</evidence>
<name>A0ACC2V265_9TREE</name>
<dbReference type="Proteomes" id="UP001230649">
    <property type="component" value="Unassembled WGS sequence"/>
</dbReference>
<sequence>MSEAQALIDDIAAEYPELSRDDDQDGTTLHEDLHQASLQLEHDELAGGEGHQEPHDGVVALHVDDDGEHGQPDMAGLTDEALRQFANAAAMHYELNNGQDSGRDDEGDKGMHDVDHHHQSANDYVDPSLSQVVSGSIPPPPRPTYQTTHSPSLRLDPADLNAMHDPTPEPSNSSTGHKRKRGNSFIATEQPLQAQGDPTKKHRMNDPTVDPALGDDLRTNQDPVFSVSRAPMHVHPAPDAAPAPPTTTTTGRGKRAGNEGAEEMLGMTDGGAAGGEGSDGGRKEGKDERSQRRAEQNRRAQQNFRKRREEQMKLQEARLKELEPQMEALQRQQAETHLLLEALKLENTALRAVLVHSVKQGARILDPSGELVGASASLGLAGMNREGDAITDETAATAGDAQGDDETTSEETARAVEDVYAALDRLGARTHVYARTIVPLVTDEHSAPSASHNASTHTSGNARSLQNMEIPTLNGPMVPQSSMRTVQHPQQPLQQQPLSNPSSHQHQQQQPHPDAFPTSNLPPFPVRPEPQQERQHSTEPMAEIDPSLENTHQGEGLMDLNLA</sequence>
<organism evidence="1 2">
    <name type="scientific">Naganishia adeliensis</name>
    <dbReference type="NCBI Taxonomy" id="92952"/>
    <lineage>
        <taxon>Eukaryota</taxon>
        <taxon>Fungi</taxon>
        <taxon>Dikarya</taxon>
        <taxon>Basidiomycota</taxon>
        <taxon>Agaricomycotina</taxon>
        <taxon>Tremellomycetes</taxon>
        <taxon>Filobasidiales</taxon>
        <taxon>Filobasidiaceae</taxon>
        <taxon>Naganishia</taxon>
    </lineage>
</organism>
<evidence type="ECO:0000313" key="1">
    <source>
        <dbReference type="EMBL" id="KAJ9093444.1"/>
    </source>
</evidence>
<comment type="caution">
    <text evidence="1">The sequence shown here is derived from an EMBL/GenBank/DDBJ whole genome shotgun (WGS) entry which is preliminary data.</text>
</comment>